<name>A0ABQ7WU08_SOLTU</name>
<evidence type="ECO:0000313" key="2">
    <source>
        <dbReference type="EMBL" id="KAH0783508.1"/>
    </source>
</evidence>
<organism evidence="2 3">
    <name type="scientific">Solanum tuberosum</name>
    <name type="common">Potato</name>
    <dbReference type="NCBI Taxonomy" id="4113"/>
    <lineage>
        <taxon>Eukaryota</taxon>
        <taxon>Viridiplantae</taxon>
        <taxon>Streptophyta</taxon>
        <taxon>Embryophyta</taxon>
        <taxon>Tracheophyta</taxon>
        <taxon>Spermatophyta</taxon>
        <taxon>Magnoliopsida</taxon>
        <taxon>eudicotyledons</taxon>
        <taxon>Gunneridae</taxon>
        <taxon>Pentapetalae</taxon>
        <taxon>asterids</taxon>
        <taxon>lamiids</taxon>
        <taxon>Solanales</taxon>
        <taxon>Solanaceae</taxon>
        <taxon>Solanoideae</taxon>
        <taxon>Solaneae</taxon>
        <taxon>Solanum</taxon>
    </lineage>
</organism>
<evidence type="ECO:0000256" key="1">
    <source>
        <dbReference type="SAM" id="MobiDB-lite"/>
    </source>
</evidence>
<accession>A0ABQ7WU08</accession>
<comment type="caution">
    <text evidence="2">The sequence shown here is derived from an EMBL/GenBank/DDBJ whole genome shotgun (WGS) entry which is preliminary data.</text>
</comment>
<dbReference type="EMBL" id="JAIVGD010000001">
    <property type="protein sequence ID" value="KAH0783508.1"/>
    <property type="molecule type" value="Genomic_DNA"/>
</dbReference>
<reference evidence="2 3" key="1">
    <citation type="journal article" date="2021" name="bioRxiv">
        <title>Chromosome-scale and haplotype-resolved genome assembly of a tetraploid potato cultivar.</title>
        <authorList>
            <person name="Sun H."/>
            <person name="Jiao W.-B."/>
            <person name="Krause K."/>
            <person name="Campoy J.A."/>
            <person name="Goel M."/>
            <person name="Folz-Donahue K."/>
            <person name="Kukat C."/>
            <person name="Huettel B."/>
            <person name="Schneeberger K."/>
        </authorList>
    </citation>
    <scope>NUCLEOTIDE SEQUENCE [LARGE SCALE GENOMIC DNA]</scope>
    <source>
        <strain evidence="2">SolTubOtavaFocal</strain>
        <tissue evidence="2">Leaves</tissue>
    </source>
</reference>
<gene>
    <name evidence="2" type="ORF">KY290_003106</name>
</gene>
<protein>
    <submittedName>
        <fullName evidence="2">Uncharacterized protein</fullName>
    </submittedName>
</protein>
<dbReference type="Proteomes" id="UP000826656">
    <property type="component" value="Unassembled WGS sequence"/>
</dbReference>
<sequence>MESHQPPIWQAGSSQQPPLWQAGSERDEELPRNSFTKISTLRHAALLMLFSEKEDKKYIHMCPVALAKCSFDLRPAMNTVA</sequence>
<keyword evidence="3" id="KW-1185">Reference proteome</keyword>
<proteinExistence type="predicted"/>
<evidence type="ECO:0000313" key="3">
    <source>
        <dbReference type="Proteomes" id="UP000826656"/>
    </source>
</evidence>
<feature type="region of interest" description="Disordered" evidence="1">
    <location>
        <begin position="1"/>
        <end position="28"/>
    </location>
</feature>